<dbReference type="GO" id="GO:0005840">
    <property type="term" value="C:ribosome"/>
    <property type="evidence" value="ECO:0007669"/>
    <property type="project" value="UniProtKB-KW"/>
</dbReference>
<evidence type="ECO:0000256" key="1">
    <source>
        <dbReference type="ARBA" id="ARBA00006640"/>
    </source>
</evidence>
<keyword evidence="9" id="KW-1185">Reference proteome</keyword>
<dbReference type="PRINTS" id="PR00976">
    <property type="entry name" value="RIBOSOMALS21"/>
</dbReference>
<dbReference type="GO" id="GO:1990904">
    <property type="term" value="C:ribonucleoprotein complex"/>
    <property type="evidence" value="ECO:0007669"/>
    <property type="project" value="UniProtKB-KW"/>
</dbReference>
<evidence type="ECO:0000256" key="3">
    <source>
        <dbReference type="ARBA" id="ARBA00023274"/>
    </source>
</evidence>
<dbReference type="Proteomes" id="UP000658278">
    <property type="component" value="Unassembled WGS sequence"/>
</dbReference>
<dbReference type="PANTHER" id="PTHR21109">
    <property type="entry name" value="MITOCHONDRIAL 28S RIBOSOMAL PROTEIN S21"/>
    <property type="match status" value="1"/>
</dbReference>
<name>A0A934RED3_9BACT</name>
<organism evidence="8 9">
    <name type="scientific">Haloferula rosea</name>
    <dbReference type="NCBI Taxonomy" id="490093"/>
    <lineage>
        <taxon>Bacteria</taxon>
        <taxon>Pseudomonadati</taxon>
        <taxon>Verrucomicrobiota</taxon>
        <taxon>Verrucomicrobiia</taxon>
        <taxon>Verrucomicrobiales</taxon>
        <taxon>Verrucomicrobiaceae</taxon>
        <taxon>Haloferula</taxon>
    </lineage>
</organism>
<keyword evidence="3 5" id="KW-0687">Ribonucleoprotein</keyword>
<gene>
    <name evidence="5 8" type="primary">rpsU</name>
    <name evidence="8" type="ORF">JIN81_11140</name>
</gene>
<dbReference type="RefSeq" id="WP_200279167.1">
    <property type="nucleotide sequence ID" value="NZ_JAENII010000007.1"/>
</dbReference>
<dbReference type="Gene3D" id="1.20.5.1150">
    <property type="entry name" value="Ribosomal protein S8"/>
    <property type="match status" value="1"/>
</dbReference>
<sequence>MSDKHTRGVIIKKGEPVDRALKRLKTKLDTEGILEEMRRRRAFESPTQRRLRKQRTAPKRHKVRWRYLSSSQDAKAEESSAAANNTPS</sequence>
<feature type="compositionally biased region" description="Low complexity" evidence="7">
    <location>
        <begin position="69"/>
        <end position="88"/>
    </location>
</feature>
<comment type="similarity">
    <text evidence="1 5 6">Belongs to the bacterial ribosomal protein bS21 family.</text>
</comment>
<evidence type="ECO:0000256" key="7">
    <source>
        <dbReference type="SAM" id="MobiDB-lite"/>
    </source>
</evidence>
<dbReference type="PANTHER" id="PTHR21109:SF0">
    <property type="entry name" value="SMALL RIBOSOMAL SUBUNIT PROTEIN BS21M"/>
    <property type="match status" value="1"/>
</dbReference>
<evidence type="ECO:0000313" key="8">
    <source>
        <dbReference type="EMBL" id="MBK1827576.1"/>
    </source>
</evidence>
<dbReference type="NCBIfam" id="TIGR00030">
    <property type="entry name" value="S21p"/>
    <property type="match status" value="1"/>
</dbReference>
<proteinExistence type="inferred from homology"/>
<dbReference type="Pfam" id="PF01165">
    <property type="entry name" value="Ribosomal_S21"/>
    <property type="match status" value="1"/>
</dbReference>
<dbReference type="HAMAP" id="MF_00358">
    <property type="entry name" value="Ribosomal_bS21"/>
    <property type="match status" value="1"/>
</dbReference>
<dbReference type="InterPro" id="IPR038380">
    <property type="entry name" value="Ribosomal_bS21_sf"/>
</dbReference>
<dbReference type="AlphaFoldDB" id="A0A934RED3"/>
<reference evidence="8" key="1">
    <citation type="submission" date="2021-01" db="EMBL/GenBank/DDBJ databases">
        <title>Modified the classification status of verrucomicrobia.</title>
        <authorList>
            <person name="Feng X."/>
        </authorList>
    </citation>
    <scope>NUCLEOTIDE SEQUENCE</scope>
    <source>
        <strain evidence="8">KCTC 22201</strain>
    </source>
</reference>
<dbReference type="GO" id="GO:0006412">
    <property type="term" value="P:translation"/>
    <property type="evidence" value="ECO:0007669"/>
    <property type="project" value="UniProtKB-UniRule"/>
</dbReference>
<evidence type="ECO:0000313" key="9">
    <source>
        <dbReference type="Proteomes" id="UP000658278"/>
    </source>
</evidence>
<dbReference type="GO" id="GO:0003735">
    <property type="term" value="F:structural constituent of ribosome"/>
    <property type="evidence" value="ECO:0007669"/>
    <property type="project" value="InterPro"/>
</dbReference>
<evidence type="ECO:0000256" key="2">
    <source>
        <dbReference type="ARBA" id="ARBA00022980"/>
    </source>
</evidence>
<evidence type="ECO:0000256" key="5">
    <source>
        <dbReference type="HAMAP-Rule" id="MF_00358"/>
    </source>
</evidence>
<feature type="region of interest" description="Disordered" evidence="7">
    <location>
        <begin position="39"/>
        <end position="88"/>
    </location>
</feature>
<evidence type="ECO:0000256" key="6">
    <source>
        <dbReference type="RuleBase" id="RU000667"/>
    </source>
</evidence>
<dbReference type="EMBL" id="JAENII010000007">
    <property type="protein sequence ID" value="MBK1827576.1"/>
    <property type="molecule type" value="Genomic_DNA"/>
</dbReference>
<evidence type="ECO:0000256" key="4">
    <source>
        <dbReference type="ARBA" id="ARBA00035135"/>
    </source>
</evidence>
<dbReference type="InterPro" id="IPR001911">
    <property type="entry name" value="Ribosomal_bS21"/>
</dbReference>
<accession>A0A934RED3</accession>
<keyword evidence="2 5" id="KW-0689">Ribosomal protein</keyword>
<comment type="caution">
    <text evidence="8">The sequence shown here is derived from an EMBL/GenBank/DDBJ whole genome shotgun (WGS) entry which is preliminary data.</text>
</comment>
<protein>
    <recommendedName>
        <fullName evidence="4 5">Small ribosomal subunit protein bS21</fullName>
    </recommendedName>
</protein>
<feature type="compositionally biased region" description="Basic residues" evidence="7">
    <location>
        <begin position="49"/>
        <end position="65"/>
    </location>
</feature>